<proteinExistence type="predicted"/>
<name>A0A2H1EGP6_9ARCH</name>
<dbReference type="EMBL" id="FRFC01000003">
    <property type="protein sequence ID" value="SHO45638.1"/>
    <property type="molecule type" value="Genomic_DNA"/>
</dbReference>
<keyword evidence="2" id="KW-1185">Reference proteome</keyword>
<gene>
    <name evidence="1" type="ORF">NSIN_20723</name>
</gene>
<dbReference type="RefSeq" id="WP_101009687.1">
    <property type="nucleotide sequence ID" value="NZ_FRFC01000003.1"/>
</dbReference>
<protein>
    <submittedName>
        <fullName evidence="1">Uncharacterized protein</fullName>
    </submittedName>
</protein>
<dbReference type="Proteomes" id="UP000232412">
    <property type="component" value="Unassembled WGS sequence"/>
</dbReference>
<dbReference type="AlphaFoldDB" id="A0A2H1EGP6"/>
<evidence type="ECO:0000313" key="1">
    <source>
        <dbReference type="EMBL" id="SHO45638.1"/>
    </source>
</evidence>
<organism evidence="1 2">
    <name type="scientific">Nitrosotalea sinensis</name>
    <dbReference type="NCBI Taxonomy" id="1499975"/>
    <lineage>
        <taxon>Archaea</taxon>
        <taxon>Nitrososphaerota</taxon>
        <taxon>Nitrososphaeria</taxon>
        <taxon>Nitrosotaleales</taxon>
        <taxon>Nitrosotaleaceae</taxon>
        <taxon>Nitrosotalea</taxon>
    </lineage>
</organism>
<sequence>MASILQVEPKAKRALDMLLIDRSNEFRELASAIGYSTKFDNWEEFILRFCLEFEDCFSMWSEKQEDGDHNKIHKCMTIMSQIGHGKSSIEQMTKLQNMAYRIAKDYGVICQRL</sequence>
<reference evidence="2" key="1">
    <citation type="submission" date="2016-12" db="EMBL/GenBank/DDBJ databases">
        <authorList>
            <person name="Herbold C."/>
        </authorList>
    </citation>
    <scope>NUCLEOTIDE SEQUENCE [LARGE SCALE GENOMIC DNA]</scope>
</reference>
<accession>A0A2H1EGP6</accession>
<evidence type="ECO:0000313" key="2">
    <source>
        <dbReference type="Proteomes" id="UP000232412"/>
    </source>
</evidence>
<dbReference type="OrthoDB" id="1055at2157"/>